<evidence type="ECO:0000313" key="4">
    <source>
        <dbReference type="Proteomes" id="UP001174677"/>
    </source>
</evidence>
<dbReference type="Pfam" id="PF00076">
    <property type="entry name" value="RRM_1"/>
    <property type="match status" value="1"/>
</dbReference>
<name>A0ABQ9MQT0_HEVBR</name>
<dbReference type="PANTHER" id="PTHR36309:SF1">
    <property type="entry name" value="RNA-BINDING (RRM_RBD_RNP MOTIFS) FAMILY PROTEIN"/>
    <property type="match status" value="1"/>
</dbReference>
<dbReference type="PANTHER" id="PTHR36309">
    <property type="entry name" value="RNA-BINDING (RRM/RBD/RNP MOTIFS) FAMILY PROTEIN"/>
    <property type="match status" value="1"/>
</dbReference>
<gene>
    <name evidence="3" type="ORF">P3X46_006615</name>
</gene>
<reference evidence="3" key="1">
    <citation type="journal article" date="2023" name="Plant Biotechnol. J.">
        <title>Chromosome-level wild Hevea brasiliensis genome provides new tools for genomic-assisted breeding and valuable loci to elevate rubber yield.</title>
        <authorList>
            <person name="Cheng H."/>
            <person name="Song X."/>
            <person name="Hu Y."/>
            <person name="Wu T."/>
            <person name="Yang Q."/>
            <person name="An Z."/>
            <person name="Feng S."/>
            <person name="Deng Z."/>
            <person name="Wu W."/>
            <person name="Zeng X."/>
            <person name="Tu M."/>
            <person name="Wang X."/>
            <person name="Huang H."/>
        </authorList>
    </citation>
    <scope>NUCLEOTIDE SEQUENCE</scope>
    <source>
        <strain evidence="3">MT/VB/25A 57/8</strain>
    </source>
</reference>
<dbReference type="SMART" id="SM00360">
    <property type="entry name" value="RRM"/>
    <property type="match status" value="1"/>
</dbReference>
<keyword evidence="4" id="KW-1185">Reference proteome</keyword>
<evidence type="ECO:0000256" key="1">
    <source>
        <dbReference type="PROSITE-ProRule" id="PRU00176"/>
    </source>
</evidence>
<protein>
    <recommendedName>
        <fullName evidence="2">RRM domain-containing protein</fullName>
    </recommendedName>
</protein>
<evidence type="ECO:0000313" key="3">
    <source>
        <dbReference type="EMBL" id="KAJ9182644.1"/>
    </source>
</evidence>
<accession>A0ABQ9MQT0</accession>
<dbReference type="SUPFAM" id="SSF54928">
    <property type="entry name" value="RNA-binding domain, RBD"/>
    <property type="match status" value="1"/>
</dbReference>
<dbReference type="InterPro" id="IPR053316">
    <property type="entry name" value="Epigenetic_reg_gene_expr"/>
</dbReference>
<dbReference type="EMBL" id="JARPOI010000004">
    <property type="protein sequence ID" value="KAJ9182645.1"/>
    <property type="molecule type" value="Genomic_DNA"/>
</dbReference>
<evidence type="ECO:0000259" key="2">
    <source>
        <dbReference type="PROSITE" id="PS50102"/>
    </source>
</evidence>
<dbReference type="InterPro" id="IPR012677">
    <property type="entry name" value="Nucleotide-bd_a/b_plait_sf"/>
</dbReference>
<comment type="caution">
    <text evidence="3">The sequence shown here is derived from an EMBL/GenBank/DDBJ whole genome shotgun (WGS) entry which is preliminary data.</text>
</comment>
<organism evidence="3 4">
    <name type="scientific">Hevea brasiliensis</name>
    <name type="common">Para rubber tree</name>
    <name type="synonym">Siphonia brasiliensis</name>
    <dbReference type="NCBI Taxonomy" id="3981"/>
    <lineage>
        <taxon>Eukaryota</taxon>
        <taxon>Viridiplantae</taxon>
        <taxon>Streptophyta</taxon>
        <taxon>Embryophyta</taxon>
        <taxon>Tracheophyta</taxon>
        <taxon>Spermatophyta</taxon>
        <taxon>Magnoliopsida</taxon>
        <taxon>eudicotyledons</taxon>
        <taxon>Gunneridae</taxon>
        <taxon>Pentapetalae</taxon>
        <taxon>rosids</taxon>
        <taxon>fabids</taxon>
        <taxon>Malpighiales</taxon>
        <taxon>Euphorbiaceae</taxon>
        <taxon>Crotonoideae</taxon>
        <taxon>Micrandreae</taxon>
        <taxon>Hevea</taxon>
    </lineage>
</organism>
<dbReference type="Gene3D" id="3.30.70.330">
    <property type="match status" value="1"/>
</dbReference>
<dbReference type="InterPro" id="IPR035979">
    <property type="entry name" value="RBD_domain_sf"/>
</dbReference>
<keyword evidence="1" id="KW-0694">RNA-binding</keyword>
<sequence>MHYSMEPTAEAKYAAFEEKVKRTIFVDNLSPQVTEPVLKKALDQFGTVESVSFIPNYLEAGNIPCCALVEMENAEKAKKVISSITQFPFMMAGMPRPVRGRLAEAEMFDDRPVKPGRKIHCRWLDPSDPDFEVAKKLKYLTQKHAAEASFLLKQQLNREEKLHNQQVETLKANFKKYEMIIGVLSDKTAQNLADHYGMRISDDS</sequence>
<proteinExistence type="predicted"/>
<dbReference type="PROSITE" id="PS50102">
    <property type="entry name" value="RRM"/>
    <property type="match status" value="1"/>
</dbReference>
<dbReference type="InterPro" id="IPR000504">
    <property type="entry name" value="RRM_dom"/>
</dbReference>
<feature type="domain" description="RRM" evidence="2">
    <location>
        <begin position="22"/>
        <end position="105"/>
    </location>
</feature>
<dbReference type="Proteomes" id="UP001174677">
    <property type="component" value="Chromosome 4"/>
</dbReference>
<dbReference type="CDD" id="cd00590">
    <property type="entry name" value="RRM_SF"/>
    <property type="match status" value="1"/>
</dbReference>
<dbReference type="EMBL" id="JARPOI010000004">
    <property type="protein sequence ID" value="KAJ9182644.1"/>
    <property type="molecule type" value="Genomic_DNA"/>
</dbReference>